<accession>A0ACB9R242</accession>
<comment type="caution">
    <text evidence="1">The sequence shown here is derived from an EMBL/GenBank/DDBJ whole genome shotgun (WGS) entry which is preliminary data.</text>
</comment>
<dbReference type="Proteomes" id="UP001057402">
    <property type="component" value="Chromosome 4"/>
</dbReference>
<evidence type="ECO:0000313" key="1">
    <source>
        <dbReference type="EMBL" id="KAI4372512.1"/>
    </source>
</evidence>
<protein>
    <submittedName>
        <fullName evidence="1">Uncharacterized protein</fullName>
    </submittedName>
</protein>
<dbReference type="EMBL" id="CM042883">
    <property type="protein sequence ID" value="KAI4372512.1"/>
    <property type="molecule type" value="Genomic_DNA"/>
</dbReference>
<organism evidence="1 2">
    <name type="scientific">Melastoma candidum</name>
    <dbReference type="NCBI Taxonomy" id="119954"/>
    <lineage>
        <taxon>Eukaryota</taxon>
        <taxon>Viridiplantae</taxon>
        <taxon>Streptophyta</taxon>
        <taxon>Embryophyta</taxon>
        <taxon>Tracheophyta</taxon>
        <taxon>Spermatophyta</taxon>
        <taxon>Magnoliopsida</taxon>
        <taxon>eudicotyledons</taxon>
        <taxon>Gunneridae</taxon>
        <taxon>Pentapetalae</taxon>
        <taxon>rosids</taxon>
        <taxon>malvids</taxon>
        <taxon>Myrtales</taxon>
        <taxon>Melastomataceae</taxon>
        <taxon>Melastomatoideae</taxon>
        <taxon>Melastomateae</taxon>
        <taxon>Melastoma</taxon>
    </lineage>
</organism>
<reference evidence="2" key="1">
    <citation type="journal article" date="2023" name="Front. Plant Sci.">
        <title>Chromosomal-level genome assembly of Melastoma candidum provides insights into trichome evolution.</title>
        <authorList>
            <person name="Zhong Y."/>
            <person name="Wu W."/>
            <person name="Sun C."/>
            <person name="Zou P."/>
            <person name="Liu Y."/>
            <person name="Dai S."/>
            <person name="Zhou R."/>
        </authorList>
    </citation>
    <scope>NUCLEOTIDE SEQUENCE [LARGE SCALE GENOMIC DNA]</scope>
</reference>
<name>A0ACB9R242_9MYRT</name>
<sequence>MILRAPRRARLQDSFETGLKQGTDLVMRDLLMLWAVLVLITAALQADGEEQDLRRANQRLIDGKTGTYAMVPKDGTVSPTTKTITSQRPTDENPSQGSFGDDQENNLPKHHYPARGSTPSRGHGWRP</sequence>
<proteinExistence type="predicted"/>
<evidence type="ECO:0000313" key="2">
    <source>
        <dbReference type="Proteomes" id="UP001057402"/>
    </source>
</evidence>
<keyword evidence="2" id="KW-1185">Reference proteome</keyword>
<gene>
    <name evidence="1" type="ORF">MLD38_010732</name>
</gene>